<sequence length="385" mass="43360">MPPGDHIHPTSSSDVHTASSSRYRRRDSGMKTSVFKNAANPRFENSSFIVNNVQGQDPLKSLYDQVATNAILNAGGRADEVKWERQHTQYTVTQWTRRRRKVCHRPNNRNPTRSTAQPLVATLLYQIVQVSPTRRQAIATVLSDSPLLFGASIQDQFNKLLSSPLRGISASLESSARRPIVLLIDGLDECDSEHKQSQRQILLALDHLLVQKNSPFLVLVASRAEPQIAMAFKQLASPVQSIFLDDQYSPEKDIRIFVTGEFDKIKKSHNLAHTLGDSWPSVDDTEAIVRKSSGQFIYAATVMRFLSNSSASPMLSLERVKGIVRVTKNPPISQLDAIYSYILSQADDQEAVKDFLAAKLFHNTDDSQKGYYIWRTYHFCLLKPY</sequence>
<protein>
    <recommendedName>
        <fullName evidence="3">Nephrocystin 3-like N-terminal domain-containing protein</fullName>
    </recommendedName>
</protein>
<dbReference type="PANTHER" id="PTHR10039">
    <property type="entry name" value="AMELOGENIN"/>
    <property type="match status" value="1"/>
</dbReference>
<dbReference type="InterPro" id="IPR056884">
    <property type="entry name" value="NPHP3-like_N"/>
</dbReference>
<comment type="caution">
    <text evidence="4">The sequence shown here is derived from an EMBL/GenBank/DDBJ whole genome shotgun (WGS) entry which is preliminary data.</text>
</comment>
<reference evidence="4 5" key="1">
    <citation type="journal article" date="2020" name="ISME J.">
        <title>Uncovering the hidden diversity of litter-decomposition mechanisms in mushroom-forming fungi.</title>
        <authorList>
            <person name="Floudas D."/>
            <person name="Bentzer J."/>
            <person name="Ahren D."/>
            <person name="Johansson T."/>
            <person name="Persson P."/>
            <person name="Tunlid A."/>
        </authorList>
    </citation>
    <scope>NUCLEOTIDE SEQUENCE [LARGE SCALE GENOMIC DNA]</scope>
    <source>
        <strain evidence="4 5">CBS 101986</strain>
    </source>
</reference>
<keyword evidence="1" id="KW-0677">Repeat</keyword>
<dbReference type="EMBL" id="JAACJJ010000056">
    <property type="protein sequence ID" value="KAF5312522.1"/>
    <property type="molecule type" value="Genomic_DNA"/>
</dbReference>
<evidence type="ECO:0000313" key="5">
    <source>
        <dbReference type="Proteomes" id="UP000567179"/>
    </source>
</evidence>
<evidence type="ECO:0000256" key="1">
    <source>
        <dbReference type="ARBA" id="ARBA00022737"/>
    </source>
</evidence>
<feature type="domain" description="Nephrocystin 3-like N-terminal" evidence="3">
    <location>
        <begin position="107"/>
        <end position="223"/>
    </location>
</feature>
<dbReference type="Pfam" id="PF24883">
    <property type="entry name" value="NPHP3_N"/>
    <property type="match status" value="1"/>
</dbReference>
<dbReference type="OrthoDB" id="5967843at2759"/>
<evidence type="ECO:0000259" key="3">
    <source>
        <dbReference type="Pfam" id="PF24883"/>
    </source>
</evidence>
<keyword evidence="5" id="KW-1185">Reference proteome</keyword>
<organism evidence="4 5">
    <name type="scientific">Psilocybe cf. subviscida</name>
    <dbReference type="NCBI Taxonomy" id="2480587"/>
    <lineage>
        <taxon>Eukaryota</taxon>
        <taxon>Fungi</taxon>
        <taxon>Dikarya</taxon>
        <taxon>Basidiomycota</taxon>
        <taxon>Agaricomycotina</taxon>
        <taxon>Agaricomycetes</taxon>
        <taxon>Agaricomycetidae</taxon>
        <taxon>Agaricales</taxon>
        <taxon>Agaricineae</taxon>
        <taxon>Strophariaceae</taxon>
        <taxon>Psilocybe</taxon>
    </lineage>
</organism>
<feature type="compositionally biased region" description="Low complexity" evidence="2">
    <location>
        <begin position="11"/>
        <end position="21"/>
    </location>
</feature>
<name>A0A8H5EU67_9AGAR</name>
<evidence type="ECO:0000313" key="4">
    <source>
        <dbReference type="EMBL" id="KAF5312522.1"/>
    </source>
</evidence>
<dbReference type="PANTHER" id="PTHR10039:SF14">
    <property type="entry name" value="NACHT DOMAIN-CONTAINING PROTEIN"/>
    <property type="match status" value="1"/>
</dbReference>
<feature type="region of interest" description="Disordered" evidence="2">
    <location>
        <begin position="1"/>
        <end position="33"/>
    </location>
</feature>
<dbReference type="AlphaFoldDB" id="A0A8H5EU67"/>
<proteinExistence type="predicted"/>
<evidence type="ECO:0000256" key="2">
    <source>
        <dbReference type="SAM" id="MobiDB-lite"/>
    </source>
</evidence>
<gene>
    <name evidence="4" type="ORF">D9619_003563</name>
</gene>
<dbReference type="Proteomes" id="UP000567179">
    <property type="component" value="Unassembled WGS sequence"/>
</dbReference>
<accession>A0A8H5EU67</accession>